<evidence type="ECO:0000313" key="7">
    <source>
        <dbReference type="EMBL" id="GGO37972.1"/>
    </source>
</evidence>
<dbReference type="Pfam" id="PF00350">
    <property type="entry name" value="Dynamin_N"/>
    <property type="match status" value="1"/>
</dbReference>
<keyword evidence="4" id="KW-0342">GTP-binding</keyword>
<dbReference type="GO" id="GO:0016020">
    <property type="term" value="C:membrane"/>
    <property type="evidence" value="ECO:0007669"/>
    <property type="project" value="UniProtKB-SubCell"/>
</dbReference>
<dbReference type="Gene3D" id="3.40.50.300">
    <property type="entry name" value="P-loop containing nucleotide triphosphate hydrolases"/>
    <property type="match status" value="1"/>
</dbReference>
<evidence type="ECO:0000256" key="2">
    <source>
        <dbReference type="ARBA" id="ARBA00022741"/>
    </source>
</evidence>
<evidence type="ECO:0000313" key="8">
    <source>
        <dbReference type="Proteomes" id="UP000598196"/>
    </source>
</evidence>
<evidence type="ECO:0000256" key="4">
    <source>
        <dbReference type="ARBA" id="ARBA00023134"/>
    </source>
</evidence>
<comment type="caution">
    <text evidence="7">The sequence shown here is derived from an EMBL/GenBank/DDBJ whole genome shotgun (WGS) entry which is preliminary data.</text>
</comment>
<dbReference type="GO" id="GO:0005525">
    <property type="term" value="F:GTP binding"/>
    <property type="evidence" value="ECO:0007669"/>
    <property type="project" value="UniProtKB-KW"/>
</dbReference>
<sequence>MAELRETLGDLGMLCDPATERQVARLIAELDAHAPSITMVGQIKSGKTSLVNAMVGRPGLLPADVNPWTSVVTSLHVNERQAEGAPVASFQFFNGDEWDHLVSYGGRIGELSARAGANEELQKIHDQIAEMREKTRARLGRRFELLLGQRHDYGHLDDDLVQRYVCLGDDFDGYGQTDQQGRFADITKSADLYLKVPSLPVPLCLRDTPGVNDTFLMREQITIKSLRDSRLCVVVLSASQALSSVDMGLIRLISTLKSKGIVIFVNRIDELSDPASQLPDIRNSILTTFERLNGPKDPAIVFGSAYWANMALGGGFGAMARDSAETLRAFAAVTPGLQGADPTRRDVIWQMSGMPALLECLSERIAEDTGTRFLAHIRKRARNIVSGLRATTSVASMRLDGNAIDVMAPGPLAALLDQVEAEAHQHLNAELDRVFAAFAARVEQSHARFLDRALESLLQHLEQKGEDQVWKYSPDGLRMLLRTSHQVLRKNLGSTCVAVYGATANRLAQAYRQAVAVEVDGFTVTPPGPVEVPAPVSLGATIVLDLQTSLWQSWWRKRRGYRAYASGFHDLIAAETAPIIAELKDRQAAEIRQAAIARLADFLAEQRAILMDFVDKAHLSMHDLRSLFGISSQAERAGLLDLLYDELSWAEDADIEAEELTTREGTAA</sequence>
<evidence type="ECO:0000256" key="1">
    <source>
        <dbReference type="ARBA" id="ARBA00004370"/>
    </source>
</evidence>
<reference evidence="7 8" key="1">
    <citation type="journal article" date="2014" name="Int. J. Syst. Evol. Microbiol.">
        <title>Complete genome sequence of Corynebacterium casei LMG S-19264T (=DSM 44701T), isolated from a smear-ripened cheese.</title>
        <authorList>
            <consortium name="US DOE Joint Genome Institute (JGI-PGF)"/>
            <person name="Walter F."/>
            <person name="Albersmeier A."/>
            <person name="Kalinowski J."/>
            <person name="Ruckert C."/>
        </authorList>
    </citation>
    <scope>NUCLEOTIDE SEQUENCE [LARGE SCALE GENOMIC DNA]</scope>
    <source>
        <strain evidence="7 8">CGMCC 1.7029</strain>
    </source>
</reference>
<dbReference type="GO" id="GO:0003924">
    <property type="term" value="F:GTPase activity"/>
    <property type="evidence" value="ECO:0007669"/>
    <property type="project" value="InterPro"/>
</dbReference>
<accession>A0A917YM98</accession>
<dbReference type="InterPro" id="IPR027417">
    <property type="entry name" value="P-loop_NTPase"/>
</dbReference>
<organism evidence="7 8">
    <name type="scientific">Gemmobacter aquaticus</name>
    <dbReference type="NCBI Taxonomy" id="490185"/>
    <lineage>
        <taxon>Bacteria</taxon>
        <taxon>Pseudomonadati</taxon>
        <taxon>Pseudomonadota</taxon>
        <taxon>Alphaproteobacteria</taxon>
        <taxon>Rhodobacterales</taxon>
        <taxon>Paracoccaceae</taxon>
        <taxon>Gemmobacter</taxon>
    </lineage>
</organism>
<evidence type="ECO:0000259" key="6">
    <source>
        <dbReference type="Pfam" id="PF00350"/>
    </source>
</evidence>
<dbReference type="EMBL" id="BMLP01000010">
    <property type="protein sequence ID" value="GGO37972.1"/>
    <property type="molecule type" value="Genomic_DNA"/>
</dbReference>
<dbReference type="Proteomes" id="UP000598196">
    <property type="component" value="Unassembled WGS sequence"/>
</dbReference>
<dbReference type="InterPro" id="IPR027094">
    <property type="entry name" value="Mitofusin_fam"/>
</dbReference>
<keyword evidence="2" id="KW-0547">Nucleotide-binding</keyword>
<dbReference type="AlphaFoldDB" id="A0A917YM98"/>
<name>A0A917YM98_9RHOB</name>
<evidence type="ECO:0000256" key="3">
    <source>
        <dbReference type="ARBA" id="ARBA00022801"/>
    </source>
</evidence>
<evidence type="ECO:0000256" key="5">
    <source>
        <dbReference type="ARBA" id="ARBA00023136"/>
    </source>
</evidence>
<dbReference type="PANTHER" id="PTHR10465:SF0">
    <property type="entry name" value="SARCALUMENIN"/>
    <property type="match status" value="1"/>
</dbReference>
<dbReference type="InterPro" id="IPR045063">
    <property type="entry name" value="Dynamin_N"/>
</dbReference>
<gene>
    <name evidence="7" type="ORF">GCM10010991_34580</name>
</gene>
<feature type="domain" description="Dynamin N-terminal" evidence="6">
    <location>
        <begin position="37"/>
        <end position="259"/>
    </location>
</feature>
<comment type="subcellular location">
    <subcellularLocation>
        <location evidence="1">Membrane</location>
    </subcellularLocation>
</comment>
<dbReference type="PANTHER" id="PTHR10465">
    <property type="entry name" value="TRANSMEMBRANE GTPASE FZO1"/>
    <property type="match status" value="1"/>
</dbReference>
<keyword evidence="3" id="KW-0378">Hydrolase</keyword>
<proteinExistence type="predicted"/>
<protein>
    <submittedName>
        <fullName evidence="7">Dynamin family protein</fullName>
    </submittedName>
</protein>
<keyword evidence="8" id="KW-1185">Reference proteome</keyword>
<keyword evidence="5" id="KW-0472">Membrane</keyword>
<dbReference type="SUPFAM" id="SSF52540">
    <property type="entry name" value="P-loop containing nucleoside triphosphate hydrolases"/>
    <property type="match status" value="1"/>
</dbReference>